<comment type="caution">
    <text evidence="2">The sequence shown here is derived from an EMBL/GenBank/DDBJ whole genome shotgun (WGS) entry which is preliminary data.</text>
</comment>
<dbReference type="OrthoDB" id="5141760at2759"/>
<reference evidence="2" key="1">
    <citation type="journal article" date="2021" name="Nat. Commun.">
        <title>Genetic determinants of endophytism in the Arabidopsis root mycobiome.</title>
        <authorList>
            <person name="Mesny F."/>
            <person name="Miyauchi S."/>
            <person name="Thiergart T."/>
            <person name="Pickel B."/>
            <person name="Atanasova L."/>
            <person name="Karlsson M."/>
            <person name="Huettel B."/>
            <person name="Barry K.W."/>
            <person name="Haridas S."/>
            <person name="Chen C."/>
            <person name="Bauer D."/>
            <person name="Andreopoulos W."/>
            <person name="Pangilinan J."/>
            <person name="LaButti K."/>
            <person name="Riley R."/>
            <person name="Lipzen A."/>
            <person name="Clum A."/>
            <person name="Drula E."/>
            <person name="Henrissat B."/>
            <person name="Kohler A."/>
            <person name="Grigoriev I.V."/>
            <person name="Martin F.M."/>
            <person name="Hacquard S."/>
        </authorList>
    </citation>
    <scope>NUCLEOTIDE SEQUENCE</scope>
    <source>
        <strain evidence="2">MPI-CAGE-CH-0235</strain>
    </source>
</reference>
<evidence type="ECO:0000313" key="3">
    <source>
        <dbReference type="Proteomes" id="UP000813444"/>
    </source>
</evidence>
<sequence length="306" mass="35041">MPLIAYHSVLGQRGMYNRIFEPGHLLEEDETPHTSIPGQGGFRPWLIEAPLNSVELLEAMLQPSQPFEVFKTHHVPRRPISKQSYQKLYASEPGNVLDDYWLEKRHKSEQEGYADFLRRQGHLTRDGEISFICVPESAVAPLHDKLFTTFTFIDAHWISIPWNEGDGKITLRHPTALVLFYQPGPNRERRFTPYWVRDAKELRRLKQPPRVCPTYDEVLRRVMEEYGVGGSDFSRSLLAPGTVPLPETLLDWYFGRQGNEAALPYFAKSAEDNEEMVDEAETPDGNEAAQEAVGKSLSMPIIFGDW</sequence>
<dbReference type="Proteomes" id="UP000813444">
    <property type="component" value="Unassembled WGS sequence"/>
</dbReference>
<dbReference type="AlphaFoldDB" id="A0A8K0SY39"/>
<accession>A0A8K0SY39</accession>
<proteinExistence type="predicted"/>
<evidence type="ECO:0000313" key="2">
    <source>
        <dbReference type="EMBL" id="KAH7326152.1"/>
    </source>
</evidence>
<feature type="compositionally biased region" description="Acidic residues" evidence="1">
    <location>
        <begin position="272"/>
        <end position="284"/>
    </location>
</feature>
<keyword evidence="3" id="KW-1185">Reference proteome</keyword>
<feature type="region of interest" description="Disordered" evidence="1">
    <location>
        <begin position="272"/>
        <end position="291"/>
    </location>
</feature>
<protein>
    <submittedName>
        <fullName evidence="2">Uncharacterized protein</fullName>
    </submittedName>
</protein>
<evidence type="ECO:0000256" key="1">
    <source>
        <dbReference type="SAM" id="MobiDB-lite"/>
    </source>
</evidence>
<name>A0A8K0SY39_9HYPO</name>
<dbReference type="EMBL" id="JAGPNK010000002">
    <property type="protein sequence ID" value="KAH7326152.1"/>
    <property type="molecule type" value="Genomic_DNA"/>
</dbReference>
<organism evidence="2 3">
    <name type="scientific">Stachybotrys elegans</name>
    <dbReference type="NCBI Taxonomy" id="80388"/>
    <lineage>
        <taxon>Eukaryota</taxon>
        <taxon>Fungi</taxon>
        <taxon>Dikarya</taxon>
        <taxon>Ascomycota</taxon>
        <taxon>Pezizomycotina</taxon>
        <taxon>Sordariomycetes</taxon>
        <taxon>Hypocreomycetidae</taxon>
        <taxon>Hypocreales</taxon>
        <taxon>Stachybotryaceae</taxon>
        <taxon>Stachybotrys</taxon>
    </lineage>
</organism>
<gene>
    <name evidence="2" type="ORF">B0I35DRAFT_474838</name>
</gene>